<sequence>MSAPAPVRRGTPRSAMPARPAVVGHRGAAELDPENTVRSFRRGVAEGSALLECDVHLSADGHDVIIHDATLDRTAQADSPLRTGAVAELTRAQLDRVLVGAGEHVPDLVSVLDAARREDGTPVPLLVEVKAPAAASLVARILRERFGAEAFADAATAPAWIISFHAEALATARAEAPEIPRLLTTTVTSPEFLAAAEELEVAQIGVRIAEARAADVAWCLEHGVQLNLWTARVDVELERALELGCDTITVDDPTWALERIEALTGPAA</sequence>
<evidence type="ECO:0000313" key="3">
    <source>
        <dbReference type="EMBL" id="MFD1834655.1"/>
    </source>
</evidence>
<dbReference type="EMBL" id="JBHUFL010000002">
    <property type="protein sequence ID" value="MFD1834655.1"/>
    <property type="molecule type" value="Genomic_DNA"/>
</dbReference>
<feature type="domain" description="GP-PDE" evidence="2">
    <location>
        <begin position="20"/>
        <end position="260"/>
    </location>
</feature>
<dbReference type="Proteomes" id="UP001597280">
    <property type="component" value="Unassembled WGS sequence"/>
</dbReference>
<dbReference type="RefSeq" id="WP_343903909.1">
    <property type="nucleotide sequence ID" value="NZ_BAAAIS010000002.1"/>
</dbReference>
<name>A0ABW4PXZ0_9MICO</name>
<keyword evidence="4" id="KW-1185">Reference proteome</keyword>
<dbReference type="PROSITE" id="PS51704">
    <property type="entry name" value="GP_PDE"/>
    <property type="match status" value="1"/>
</dbReference>
<dbReference type="SUPFAM" id="SSF51695">
    <property type="entry name" value="PLC-like phosphodiesterases"/>
    <property type="match status" value="1"/>
</dbReference>
<evidence type="ECO:0000313" key="4">
    <source>
        <dbReference type="Proteomes" id="UP001597280"/>
    </source>
</evidence>
<dbReference type="Pfam" id="PF03009">
    <property type="entry name" value="GDPD"/>
    <property type="match status" value="1"/>
</dbReference>
<comment type="caution">
    <text evidence="3">The sequence shown here is derived from an EMBL/GenBank/DDBJ whole genome shotgun (WGS) entry which is preliminary data.</text>
</comment>
<evidence type="ECO:0000259" key="2">
    <source>
        <dbReference type="PROSITE" id="PS51704"/>
    </source>
</evidence>
<dbReference type="InterPro" id="IPR030395">
    <property type="entry name" value="GP_PDE_dom"/>
</dbReference>
<dbReference type="PANTHER" id="PTHR46211:SF14">
    <property type="entry name" value="GLYCEROPHOSPHODIESTER PHOSPHODIESTERASE"/>
    <property type="match status" value="1"/>
</dbReference>
<dbReference type="Gene3D" id="3.20.20.190">
    <property type="entry name" value="Phosphatidylinositol (PI) phosphodiesterase"/>
    <property type="match status" value="1"/>
</dbReference>
<evidence type="ECO:0000256" key="1">
    <source>
        <dbReference type="SAM" id="MobiDB-lite"/>
    </source>
</evidence>
<dbReference type="PANTHER" id="PTHR46211">
    <property type="entry name" value="GLYCEROPHOSPHORYL DIESTER PHOSPHODIESTERASE"/>
    <property type="match status" value="1"/>
</dbReference>
<accession>A0ABW4PXZ0</accession>
<dbReference type="InterPro" id="IPR017946">
    <property type="entry name" value="PLC-like_Pdiesterase_TIM-brl"/>
</dbReference>
<organism evidence="3 4">
    <name type="scientific">Brachybacterium rhamnosum</name>
    <dbReference type="NCBI Taxonomy" id="173361"/>
    <lineage>
        <taxon>Bacteria</taxon>
        <taxon>Bacillati</taxon>
        <taxon>Actinomycetota</taxon>
        <taxon>Actinomycetes</taxon>
        <taxon>Micrococcales</taxon>
        <taxon>Dermabacteraceae</taxon>
        <taxon>Brachybacterium</taxon>
    </lineage>
</organism>
<reference evidence="4" key="1">
    <citation type="journal article" date="2019" name="Int. J. Syst. Evol. Microbiol.">
        <title>The Global Catalogue of Microorganisms (GCM) 10K type strain sequencing project: providing services to taxonomists for standard genome sequencing and annotation.</title>
        <authorList>
            <consortium name="The Broad Institute Genomics Platform"/>
            <consortium name="The Broad Institute Genome Sequencing Center for Infectious Disease"/>
            <person name="Wu L."/>
            <person name="Ma J."/>
        </authorList>
    </citation>
    <scope>NUCLEOTIDE SEQUENCE [LARGE SCALE GENOMIC DNA]</scope>
    <source>
        <strain evidence="4">JCM 11650</strain>
    </source>
</reference>
<protein>
    <submittedName>
        <fullName evidence="3">Glycerophosphodiester phosphodiesterase</fullName>
    </submittedName>
</protein>
<feature type="region of interest" description="Disordered" evidence="1">
    <location>
        <begin position="1"/>
        <end position="21"/>
    </location>
</feature>
<proteinExistence type="predicted"/>
<gene>
    <name evidence="3" type="ORF">ACFSDA_06145</name>
</gene>